<accession>A0A1H5RF77</accession>
<organism evidence="2 3">
    <name type="scientific">Amycolatopsis pretoriensis</name>
    <dbReference type="NCBI Taxonomy" id="218821"/>
    <lineage>
        <taxon>Bacteria</taxon>
        <taxon>Bacillati</taxon>
        <taxon>Actinomycetota</taxon>
        <taxon>Actinomycetes</taxon>
        <taxon>Pseudonocardiales</taxon>
        <taxon>Pseudonocardiaceae</taxon>
        <taxon>Amycolatopsis</taxon>
    </lineage>
</organism>
<name>A0A1H5RF77_9PSEU</name>
<sequence length="552" mass="57831">MGIVGARGELCGAGVLLSDRLVLTCAHVVRQGLADEPAARIGIEFVGLPGQPRGGASVMAGHWVPAREDQCGDVALLELDRPVAAAVSAPLRNISTRNKDVKVQGYPHGVRARSEWALATTVGPCGPEDEWVQLIPRSPVGPWVRRGFSGAGVLDEATGDIVGIVVAKEGSDAAYMIPMDTVAEYLSPVASLVAGDAATDPGFVTKAEQRLDEVSGDQDDTGGTSVRLAAQALSDRLRPTAPGMALNVVGPAGAERSTALAMVVSLSDPVSRRRLPAEAVSSVPSDLVLPARSVDLAIDATGQTTEQLAMRIAERIGLDSAGPGLVDRVVPAAAALFLVVDSADDAATPDSLLRDLLGPIAAAAPRGGGKLVLGSRTELLPGLAVMHVGGVSEERLDRLDKSVADATAAVRLARERHTEVAPRVTGAPSPGKLSTASAKLSIVAHGLRAADRADEAALADAERAAARLLRDARNLFDRLNALLDRRNELRRLLDAYKERTTGPLVEDPELARLYRAARDALWQAPCGLDNAQATVHRYADAVRHRRGEGRAR</sequence>
<protein>
    <submittedName>
        <fullName evidence="2">Trypsin-like peptidase domain-containing protein</fullName>
    </submittedName>
</protein>
<dbReference type="Gene3D" id="2.40.10.120">
    <property type="match status" value="1"/>
</dbReference>
<gene>
    <name evidence="2" type="ORF">SAMN05421837_11057</name>
</gene>
<reference evidence="3" key="1">
    <citation type="submission" date="2016-10" db="EMBL/GenBank/DDBJ databases">
        <authorList>
            <person name="Varghese N."/>
            <person name="Submissions S."/>
        </authorList>
    </citation>
    <scope>NUCLEOTIDE SEQUENCE [LARGE SCALE GENOMIC DNA]</scope>
    <source>
        <strain evidence="3">DSM 44654</strain>
    </source>
</reference>
<dbReference type="Pfam" id="PF13365">
    <property type="entry name" value="Trypsin_2"/>
    <property type="match status" value="1"/>
</dbReference>
<dbReference type="Proteomes" id="UP000198878">
    <property type="component" value="Unassembled WGS sequence"/>
</dbReference>
<evidence type="ECO:0000313" key="2">
    <source>
        <dbReference type="EMBL" id="SEF36308.1"/>
    </source>
</evidence>
<keyword evidence="3" id="KW-1185">Reference proteome</keyword>
<dbReference type="AlphaFoldDB" id="A0A1H5RF77"/>
<evidence type="ECO:0000313" key="3">
    <source>
        <dbReference type="Proteomes" id="UP000198878"/>
    </source>
</evidence>
<evidence type="ECO:0000256" key="1">
    <source>
        <dbReference type="SAM" id="Coils"/>
    </source>
</evidence>
<keyword evidence="1" id="KW-0175">Coiled coil</keyword>
<feature type="coiled-coil region" evidence="1">
    <location>
        <begin position="458"/>
        <end position="499"/>
    </location>
</feature>
<dbReference type="STRING" id="218821.SAMN05421837_11057"/>
<dbReference type="EMBL" id="FNUJ01000010">
    <property type="protein sequence ID" value="SEF36308.1"/>
    <property type="molecule type" value="Genomic_DNA"/>
</dbReference>
<dbReference type="InterPro" id="IPR009003">
    <property type="entry name" value="Peptidase_S1_PA"/>
</dbReference>
<dbReference type="SUPFAM" id="SSF50494">
    <property type="entry name" value="Trypsin-like serine proteases"/>
    <property type="match status" value="1"/>
</dbReference>
<proteinExistence type="predicted"/>